<dbReference type="SUPFAM" id="SSF47384">
    <property type="entry name" value="Homodimeric domain of signal transducing histidine kinase"/>
    <property type="match status" value="1"/>
</dbReference>
<dbReference type="AlphaFoldDB" id="A0A926EX05"/>
<keyword evidence="4" id="KW-0808">Transferase</keyword>
<dbReference type="InterPro" id="IPR036097">
    <property type="entry name" value="HisK_dim/P_sf"/>
</dbReference>
<name>A0A926EX05_9FIRM</name>
<evidence type="ECO:0000256" key="1">
    <source>
        <dbReference type="ARBA" id="ARBA00000085"/>
    </source>
</evidence>
<dbReference type="PANTHER" id="PTHR43711:SF28">
    <property type="entry name" value="SENSOR HISTIDINE KINASE YXDK"/>
    <property type="match status" value="1"/>
</dbReference>
<comment type="caution">
    <text evidence="9">The sequence shown here is derived from an EMBL/GenBank/DDBJ whole genome shotgun (WGS) entry which is preliminary data.</text>
</comment>
<dbReference type="Gene3D" id="3.30.565.10">
    <property type="entry name" value="Histidine kinase-like ATPase, C-terminal domain"/>
    <property type="match status" value="1"/>
</dbReference>
<dbReference type="Pfam" id="PF00512">
    <property type="entry name" value="HisKA"/>
    <property type="match status" value="1"/>
</dbReference>
<keyword evidence="6" id="KW-0902">Two-component regulatory system</keyword>
<dbReference type="InterPro" id="IPR050736">
    <property type="entry name" value="Sensor_HK_Regulatory"/>
</dbReference>
<evidence type="ECO:0000313" key="10">
    <source>
        <dbReference type="Proteomes" id="UP000601171"/>
    </source>
</evidence>
<dbReference type="SUPFAM" id="SSF55874">
    <property type="entry name" value="ATPase domain of HSP90 chaperone/DNA topoisomerase II/histidine kinase"/>
    <property type="match status" value="1"/>
</dbReference>
<dbReference type="EC" id="2.7.13.3" evidence="2"/>
<proteinExistence type="predicted"/>
<evidence type="ECO:0000256" key="6">
    <source>
        <dbReference type="ARBA" id="ARBA00023012"/>
    </source>
</evidence>
<organism evidence="9 10">
    <name type="scientific">Paratissierella segnis</name>
    <dbReference type="NCBI Taxonomy" id="2763679"/>
    <lineage>
        <taxon>Bacteria</taxon>
        <taxon>Bacillati</taxon>
        <taxon>Bacillota</taxon>
        <taxon>Tissierellia</taxon>
        <taxon>Tissierellales</taxon>
        <taxon>Tissierellaceae</taxon>
        <taxon>Paratissierella</taxon>
    </lineage>
</organism>
<accession>A0A926EX05</accession>
<dbReference type="RefSeq" id="WP_262430560.1">
    <property type="nucleotide sequence ID" value="NZ_JACRTG010000030.1"/>
</dbReference>
<keyword evidence="7" id="KW-1133">Transmembrane helix</keyword>
<dbReference type="InterPro" id="IPR003661">
    <property type="entry name" value="HisK_dim/P_dom"/>
</dbReference>
<protein>
    <recommendedName>
        <fullName evidence="2">histidine kinase</fullName>
        <ecNumber evidence="2">2.7.13.3</ecNumber>
    </recommendedName>
</protein>
<evidence type="ECO:0000256" key="4">
    <source>
        <dbReference type="ARBA" id="ARBA00022679"/>
    </source>
</evidence>
<dbReference type="SMART" id="SM00388">
    <property type="entry name" value="HisKA"/>
    <property type="match status" value="1"/>
</dbReference>
<keyword evidence="10" id="KW-1185">Reference proteome</keyword>
<feature type="domain" description="Histidine kinase" evidence="8">
    <location>
        <begin position="120"/>
        <end position="325"/>
    </location>
</feature>
<dbReference type="Gene3D" id="1.10.287.130">
    <property type="match status" value="1"/>
</dbReference>
<dbReference type="InterPro" id="IPR003594">
    <property type="entry name" value="HATPase_dom"/>
</dbReference>
<feature type="transmembrane region" description="Helical" evidence="7">
    <location>
        <begin position="6"/>
        <end position="25"/>
    </location>
</feature>
<evidence type="ECO:0000256" key="7">
    <source>
        <dbReference type="SAM" id="Phobius"/>
    </source>
</evidence>
<keyword evidence="5 9" id="KW-0418">Kinase</keyword>
<dbReference type="PRINTS" id="PR00344">
    <property type="entry name" value="BCTRLSENSOR"/>
</dbReference>
<comment type="catalytic activity">
    <reaction evidence="1">
        <text>ATP + protein L-histidine = ADP + protein N-phospho-L-histidine.</text>
        <dbReference type="EC" id="2.7.13.3"/>
    </reaction>
</comment>
<evidence type="ECO:0000256" key="2">
    <source>
        <dbReference type="ARBA" id="ARBA00012438"/>
    </source>
</evidence>
<dbReference type="Pfam" id="PF02518">
    <property type="entry name" value="HATPase_c"/>
    <property type="match status" value="1"/>
</dbReference>
<dbReference type="EMBL" id="JACRTG010000030">
    <property type="protein sequence ID" value="MBC8589097.1"/>
    <property type="molecule type" value="Genomic_DNA"/>
</dbReference>
<feature type="transmembrane region" description="Helical" evidence="7">
    <location>
        <begin position="32"/>
        <end position="51"/>
    </location>
</feature>
<dbReference type="CDD" id="cd00082">
    <property type="entry name" value="HisKA"/>
    <property type="match status" value="1"/>
</dbReference>
<dbReference type="PANTHER" id="PTHR43711">
    <property type="entry name" value="TWO-COMPONENT HISTIDINE KINASE"/>
    <property type="match status" value="1"/>
</dbReference>
<dbReference type="InterPro" id="IPR036890">
    <property type="entry name" value="HATPase_C_sf"/>
</dbReference>
<keyword evidence="7" id="KW-0812">Transmembrane</keyword>
<gene>
    <name evidence="9" type="ORF">H8707_12820</name>
</gene>
<evidence type="ECO:0000256" key="5">
    <source>
        <dbReference type="ARBA" id="ARBA00022777"/>
    </source>
</evidence>
<dbReference type="CDD" id="cd00075">
    <property type="entry name" value="HATPase"/>
    <property type="match status" value="1"/>
</dbReference>
<sequence length="325" mass="37414">MNKNYFPYFIGLFIFLSSLVILLISPRADIKTLIFFLFLALITTFIIKIFLHKEERKFQDSIDSLINLLQSIDLKEDKVTLKNSYLGTLQDEILKSITEKKNSKDEAINNKILMKNYIEDITHQIKTPLTGILLLLDLTEADPENLKEYTERIRNNILRITNLSDLLLKMSSLDADIIKMEEKPFSAKALILDCEMNLESLIKNKNLNLSIEGQGFEIIGDRRWIFEAILNVLKNAIDISPHNSMIVVKLQESLIFKSIFIIDNGPGIAKETKDKLFQRFYKLDTNSSGFGIGLPMAKRIMEKHDGDILIQSDPRGSSFELRFYK</sequence>
<dbReference type="PROSITE" id="PS50109">
    <property type="entry name" value="HIS_KIN"/>
    <property type="match status" value="1"/>
</dbReference>
<dbReference type="Proteomes" id="UP000601171">
    <property type="component" value="Unassembled WGS sequence"/>
</dbReference>
<dbReference type="SMART" id="SM00387">
    <property type="entry name" value="HATPase_c"/>
    <property type="match status" value="1"/>
</dbReference>
<dbReference type="InterPro" id="IPR005467">
    <property type="entry name" value="His_kinase_dom"/>
</dbReference>
<evidence type="ECO:0000256" key="3">
    <source>
        <dbReference type="ARBA" id="ARBA00022553"/>
    </source>
</evidence>
<evidence type="ECO:0000259" key="8">
    <source>
        <dbReference type="PROSITE" id="PS50109"/>
    </source>
</evidence>
<dbReference type="InterPro" id="IPR004358">
    <property type="entry name" value="Sig_transdc_His_kin-like_C"/>
</dbReference>
<keyword evidence="7" id="KW-0472">Membrane</keyword>
<evidence type="ECO:0000313" key="9">
    <source>
        <dbReference type="EMBL" id="MBC8589097.1"/>
    </source>
</evidence>
<keyword evidence="3" id="KW-0597">Phosphoprotein</keyword>
<reference evidence="9" key="1">
    <citation type="submission" date="2020-08" db="EMBL/GenBank/DDBJ databases">
        <title>Genome public.</title>
        <authorList>
            <person name="Liu C."/>
            <person name="Sun Q."/>
        </authorList>
    </citation>
    <scope>NUCLEOTIDE SEQUENCE</scope>
    <source>
        <strain evidence="9">BX21</strain>
    </source>
</reference>
<dbReference type="GO" id="GO:0000155">
    <property type="term" value="F:phosphorelay sensor kinase activity"/>
    <property type="evidence" value="ECO:0007669"/>
    <property type="project" value="InterPro"/>
</dbReference>